<dbReference type="Proteomes" id="UP001642409">
    <property type="component" value="Unassembled WGS sequence"/>
</dbReference>
<organism evidence="1 2">
    <name type="scientific">Hexamita inflata</name>
    <dbReference type="NCBI Taxonomy" id="28002"/>
    <lineage>
        <taxon>Eukaryota</taxon>
        <taxon>Metamonada</taxon>
        <taxon>Diplomonadida</taxon>
        <taxon>Hexamitidae</taxon>
        <taxon>Hexamitinae</taxon>
        <taxon>Hexamita</taxon>
    </lineage>
</organism>
<name>A0ABP1HBV8_9EUKA</name>
<evidence type="ECO:0000313" key="1">
    <source>
        <dbReference type="EMBL" id="CAL5990838.1"/>
    </source>
</evidence>
<protein>
    <submittedName>
        <fullName evidence="1">Hypothetical_protein</fullName>
    </submittedName>
</protein>
<keyword evidence="2" id="KW-1185">Reference proteome</keyword>
<comment type="caution">
    <text evidence="1">The sequence shown here is derived from an EMBL/GenBank/DDBJ whole genome shotgun (WGS) entry which is preliminary data.</text>
</comment>
<gene>
    <name evidence="1" type="ORF">HINF_LOCUS11670</name>
</gene>
<reference evidence="1 2" key="1">
    <citation type="submission" date="2024-07" db="EMBL/GenBank/DDBJ databases">
        <authorList>
            <person name="Akdeniz Z."/>
        </authorList>
    </citation>
    <scope>NUCLEOTIDE SEQUENCE [LARGE SCALE GENOMIC DNA]</scope>
</reference>
<sequence>MNIQEQQICDYIGALAGILYGIEQRIQNIKIYNSNISSSYTAGFIASICSSLTIQMLMITDSSINCSYSVRSSSSWVVSGSIVGQILRQGSNQGSNQDIVKLQQCVIQKIQIYAYHKNWCSLSGGFIGDSHTTPLSITQSILNQSNISAYSQVNYVTSASGILSYVYNSNVDISNIQVINNKITASNSNSINQQFTSCSSIFSQVTQITQKSFLVLSLKNAKVSNMNLYVNGSLMVSGVIFANNQTLQFIVNYVSTEGINTINDIIIANCGNVVSQFQNGC</sequence>
<evidence type="ECO:0000313" key="2">
    <source>
        <dbReference type="Proteomes" id="UP001642409"/>
    </source>
</evidence>
<dbReference type="EMBL" id="CAXDID020000026">
    <property type="protein sequence ID" value="CAL5990838.1"/>
    <property type="molecule type" value="Genomic_DNA"/>
</dbReference>
<proteinExistence type="predicted"/>
<accession>A0ABP1HBV8</accession>